<evidence type="ECO:0000313" key="9">
    <source>
        <dbReference type="Proteomes" id="UP001244295"/>
    </source>
</evidence>
<evidence type="ECO:0000313" key="8">
    <source>
        <dbReference type="EMBL" id="MDP9925642.1"/>
    </source>
</evidence>
<name>A0AAW8E1D5_9BURK</name>
<dbReference type="PANTHER" id="PTHR43808">
    <property type="entry name" value="ACETYLORNITHINE DEACETYLASE"/>
    <property type="match status" value="1"/>
</dbReference>
<feature type="chain" id="PRO_5043387062" evidence="6">
    <location>
        <begin position="32"/>
        <end position="416"/>
    </location>
</feature>
<dbReference type="GO" id="GO:0004180">
    <property type="term" value="F:carboxypeptidase activity"/>
    <property type="evidence" value="ECO:0007669"/>
    <property type="project" value="UniProtKB-KW"/>
</dbReference>
<dbReference type="SUPFAM" id="SSF55031">
    <property type="entry name" value="Bacterial exopeptidase dimerisation domain"/>
    <property type="match status" value="1"/>
</dbReference>
<evidence type="ECO:0000256" key="3">
    <source>
        <dbReference type="ARBA" id="ARBA00022801"/>
    </source>
</evidence>
<dbReference type="InterPro" id="IPR002933">
    <property type="entry name" value="Peptidase_M20"/>
</dbReference>
<sequence>MHLRSTPRSWTRAACQGAVLASALLAASAMAQKPHQGVLDAATQQKDETLQLLERMVNIDSGSTNTEGLAKVREMVADELRKLDARIESFPAEPHPGTSLVATLTGQGKKKILILAHIDTVFKDGTAAAKPFYIKDGRAYGPGVMDNKGGVVAGLQALKILQKIGFKDYGQITFLIDTNEETGSVGTSALIERVAKQHDVALNLEPGRPADGLVVERKGSATALIEVKGLASHAGVAPEAGRNAAMEVAHQVLQLSKVADAVKKTTVNFTVLTANGPTNVIPASASAKGDVRAATPEELDRVEKDLTRIAQNKLIPETEVRVRLVRGLPPMPRSPASDKLVRMAEGIYGEIGKKLTIESSGGAADASLVAGVGVPVLDGFGIVGGGIHTPEEYAEVESVVPRLYLLSRMLMDLSAN</sequence>
<feature type="signal peptide" evidence="6">
    <location>
        <begin position="1"/>
        <end position="31"/>
    </location>
</feature>
<comment type="cofactor">
    <cofactor evidence="1">
        <name>Zn(2+)</name>
        <dbReference type="ChEBI" id="CHEBI:29105"/>
    </cofactor>
</comment>
<feature type="active site" evidence="5">
    <location>
        <position position="119"/>
    </location>
</feature>
<dbReference type="PROSITE" id="PS00758">
    <property type="entry name" value="ARGE_DAPE_CPG2_1"/>
    <property type="match status" value="1"/>
</dbReference>
<comment type="caution">
    <text evidence="8">The sequence shown here is derived from an EMBL/GenBank/DDBJ whole genome shotgun (WGS) entry which is preliminary data.</text>
</comment>
<dbReference type="EC" id="3.4.17.11" evidence="8"/>
<dbReference type="Gene3D" id="3.30.70.360">
    <property type="match status" value="1"/>
</dbReference>
<dbReference type="SUPFAM" id="SSF53187">
    <property type="entry name" value="Zn-dependent exopeptidases"/>
    <property type="match status" value="1"/>
</dbReference>
<keyword evidence="8" id="KW-0645">Protease</keyword>
<dbReference type="EMBL" id="JAUSRR010000008">
    <property type="protein sequence ID" value="MDP9925642.1"/>
    <property type="molecule type" value="Genomic_DNA"/>
</dbReference>
<keyword evidence="3 8" id="KW-0378">Hydrolase</keyword>
<evidence type="ECO:0000256" key="6">
    <source>
        <dbReference type="SAM" id="SignalP"/>
    </source>
</evidence>
<dbReference type="NCBIfam" id="NF004788">
    <property type="entry name" value="PRK06133.1"/>
    <property type="match status" value="1"/>
</dbReference>
<feature type="domain" description="Peptidase M20 dimerisation" evidence="7">
    <location>
        <begin position="215"/>
        <end position="315"/>
    </location>
</feature>
<dbReference type="Pfam" id="PF01546">
    <property type="entry name" value="Peptidase_M20"/>
    <property type="match status" value="1"/>
</dbReference>
<evidence type="ECO:0000256" key="4">
    <source>
        <dbReference type="ARBA" id="ARBA00022833"/>
    </source>
</evidence>
<dbReference type="PANTHER" id="PTHR43808:SF10">
    <property type="entry name" value="BLL3749 PROTEIN"/>
    <property type="match status" value="1"/>
</dbReference>
<keyword evidence="8" id="KW-0121">Carboxypeptidase</keyword>
<keyword evidence="6" id="KW-0732">Signal</keyword>
<dbReference type="AlphaFoldDB" id="A0AAW8E1D5"/>
<keyword evidence="2" id="KW-0479">Metal-binding</keyword>
<evidence type="ECO:0000256" key="5">
    <source>
        <dbReference type="PIRSR" id="PIRSR037238-1"/>
    </source>
</evidence>
<dbReference type="InterPro" id="IPR001261">
    <property type="entry name" value="ArgE/DapE_CS"/>
</dbReference>
<dbReference type="GO" id="GO:0046872">
    <property type="term" value="F:metal ion binding"/>
    <property type="evidence" value="ECO:0007669"/>
    <property type="project" value="UniProtKB-KW"/>
</dbReference>
<reference evidence="8" key="1">
    <citation type="submission" date="2023-07" db="EMBL/GenBank/DDBJ databases">
        <title>Sorghum-associated microbial communities from plants grown in Nebraska, USA.</title>
        <authorList>
            <person name="Schachtman D."/>
        </authorList>
    </citation>
    <scope>NUCLEOTIDE SEQUENCE</scope>
    <source>
        <strain evidence="8">DS2795</strain>
    </source>
</reference>
<dbReference type="PIRSF" id="PIRSF037238">
    <property type="entry name" value="Carboxypeptidase_G2"/>
    <property type="match status" value="1"/>
</dbReference>
<evidence type="ECO:0000256" key="2">
    <source>
        <dbReference type="ARBA" id="ARBA00022723"/>
    </source>
</evidence>
<dbReference type="InterPro" id="IPR050072">
    <property type="entry name" value="Peptidase_M20A"/>
</dbReference>
<organism evidence="8 9">
    <name type="scientific">Variovorax boronicumulans</name>
    <dbReference type="NCBI Taxonomy" id="436515"/>
    <lineage>
        <taxon>Bacteria</taxon>
        <taxon>Pseudomonadati</taxon>
        <taxon>Pseudomonadota</taxon>
        <taxon>Betaproteobacteria</taxon>
        <taxon>Burkholderiales</taxon>
        <taxon>Comamonadaceae</taxon>
        <taxon>Variovorax</taxon>
    </lineage>
</organism>
<dbReference type="Proteomes" id="UP001244295">
    <property type="component" value="Unassembled WGS sequence"/>
</dbReference>
<dbReference type="RefSeq" id="WP_307637851.1">
    <property type="nucleotide sequence ID" value="NZ_JAUSRR010000008.1"/>
</dbReference>
<protein>
    <submittedName>
        <fullName evidence="8">Glutamate carboxypeptidase</fullName>
        <ecNumber evidence="8">3.4.17.11</ecNumber>
    </submittedName>
</protein>
<dbReference type="InterPro" id="IPR011650">
    <property type="entry name" value="Peptidase_M20_dimer"/>
</dbReference>
<accession>A0AAW8E1D5</accession>
<proteinExistence type="predicted"/>
<evidence type="ECO:0000259" key="7">
    <source>
        <dbReference type="Pfam" id="PF07687"/>
    </source>
</evidence>
<gene>
    <name evidence="8" type="ORF">J2W25_004685</name>
</gene>
<keyword evidence="4" id="KW-0862">Zinc</keyword>
<dbReference type="InterPro" id="IPR036264">
    <property type="entry name" value="Bact_exopeptidase_dim_dom"/>
</dbReference>
<feature type="active site" description="Proton acceptor" evidence="5">
    <location>
        <position position="180"/>
    </location>
</feature>
<dbReference type="Gene3D" id="3.40.630.10">
    <property type="entry name" value="Zn peptidases"/>
    <property type="match status" value="1"/>
</dbReference>
<evidence type="ECO:0000256" key="1">
    <source>
        <dbReference type="ARBA" id="ARBA00001947"/>
    </source>
</evidence>
<dbReference type="Pfam" id="PF07687">
    <property type="entry name" value="M20_dimer"/>
    <property type="match status" value="1"/>
</dbReference>
<dbReference type="InterPro" id="IPR017150">
    <property type="entry name" value="Pept_M20_glutamate_carboxypep"/>
</dbReference>
<dbReference type="CDD" id="cd03885">
    <property type="entry name" value="M20_CPDG2"/>
    <property type="match status" value="1"/>
</dbReference>